<dbReference type="GO" id="GO:0008270">
    <property type="term" value="F:zinc ion binding"/>
    <property type="evidence" value="ECO:0007669"/>
    <property type="project" value="InterPro"/>
</dbReference>
<comment type="caution">
    <text evidence="1">The sequence shown here is derived from an EMBL/GenBank/DDBJ whole genome shotgun (WGS) entry which is preliminary data.</text>
</comment>
<protein>
    <submittedName>
        <fullName evidence="1">A disintegrin and metallo ase with thrombospondin motifs 9</fullName>
    </submittedName>
</protein>
<organism evidence="1 2">
    <name type="scientific">Paramuricea clavata</name>
    <name type="common">Red gorgonian</name>
    <name type="synonym">Violescent sea-whip</name>
    <dbReference type="NCBI Taxonomy" id="317549"/>
    <lineage>
        <taxon>Eukaryota</taxon>
        <taxon>Metazoa</taxon>
        <taxon>Cnidaria</taxon>
        <taxon>Anthozoa</taxon>
        <taxon>Octocorallia</taxon>
        <taxon>Malacalcyonacea</taxon>
        <taxon>Plexauridae</taxon>
        <taxon>Paramuricea</taxon>
    </lineage>
</organism>
<gene>
    <name evidence="1" type="ORF">PACLA_8A069072</name>
</gene>
<dbReference type="GO" id="GO:0004222">
    <property type="term" value="F:metalloendopeptidase activity"/>
    <property type="evidence" value="ECO:0007669"/>
    <property type="project" value="InterPro"/>
</dbReference>
<keyword evidence="2" id="KW-1185">Reference proteome</keyword>
<dbReference type="OrthoDB" id="5855429at2759"/>
<dbReference type="Pfam" id="PF08685">
    <property type="entry name" value="GON"/>
    <property type="match status" value="1"/>
</dbReference>
<dbReference type="InterPro" id="IPR012314">
    <property type="entry name" value="Pept_M12B_GON-ADAMTSs"/>
</dbReference>
<dbReference type="AlphaFoldDB" id="A0A7D9L8E2"/>
<accession>A0A7D9L8E2</accession>
<proteinExistence type="predicted"/>
<dbReference type="EMBL" id="CACRXK020015513">
    <property type="protein sequence ID" value="CAB4028490.1"/>
    <property type="molecule type" value="Genomic_DNA"/>
</dbReference>
<dbReference type="PROSITE" id="PS51046">
    <property type="entry name" value="GON"/>
    <property type="match status" value="1"/>
</dbReference>
<reference evidence="1" key="1">
    <citation type="submission" date="2020-04" db="EMBL/GenBank/DDBJ databases">
        <authorList>
            <person name="Alioto T."/>
            <person name="Alioto T."/>
            <person name="Gomez Garrido J."/>
        </authorList>
    </citation>
    <scope>NUCLEOTIDE SEQUENCE</scope>
    <source>
        <strain evidence="1">A484AB</strain>
    </source>
</reference>
<dbReference type="Proteomes" id="UP001152795">
    <property type="component" value="Unassembled WGS sequence"/>
</dbReference>
<evidence type="ECO:0000313" key="2">
    <source>
        <dbReference type="Proteomes" id="UP001152795"/>
    </source>
</evidence>
<name>A0A7D9L8E2_PARCT</name>
<evidence type="ECO:0000313" key="1">
    <source>
        <dbReference type="EMBL" id="CAB4028490.1"/>
    </source>
</evidence>
<sequence>MKQVRLNVNDMSLDISDFRFATGSIPNVFHRFATAGDCFSPDCSEDYRKGNFKVDISGTNFLLPNSIPYLFSIYPACVQRLYKELMSSDRRQWSGYCGGRCGNCWPEVFRLLVEGC</sequence>